<dbReference type="Proteomes" id="UP001367508">
    <property type="component" value="Unassembled WGS sequence"/>
</dbReference>
<evidence type="ECO:0000313" key="1">
    <source>
        <dbReference type="EMBL" id="KAK7328736.1"/>
    </source>
</evidence>
<protein>
    <submittedName>
        <fullName evidence="1">Uncharacterized protein</fullName>
    </submittedName>
</protein>
<organism evidence="1 2">
    <name type="scientific">Canavalia gladiata</name>
    <name type="common">Sword bean</name>
    <name type="synonym">Dolichos gladiatus</name>
    <dbReference type="NCBI Taxonomy" id="3824"/>
    <lineage>
        <taxon>Eukaryota</taxon>
        <taxon>Viridiplantae</taxon>
        <taxon>Streptophyta</taxon>
        <taxon>Embryophyta</taxon>
        <taxon>Tracheophyta</taxon>
        <taxon>Spermatophyta</taxon>
        <taxon>Magnoliopsida</taxon>
        <taxon>eudicotyledons</taxon>
        <taxon>Gunneridae</taxon>
        <taxon>Pentapetalae</taxon>
        <taxon>rosids</taxon>
        <taxon>fabids</taxon>
        <taxon>Fabales</taxon>
        <taxon>Fabaceae</taxon>
        <taxon>Papilionoideae</taxon>
        <taxon>50 kb inversion clade</taxon>
        <taxon>NPAAA clade</taxon>
        <taxon>indigoferoid/millettioid clade</taxon>
        <taxon>Phaseoleae</taxon>
        <taxon>Canavalia</taxon>
    </lineage>
</organism>
<keyword evidence="2" id="KW-1185">Reference proteome</keyword>
<dbReference type="AlphaFoldDB" id="A0AAN9L4U1"/>
<gene>
    <name evidence="1" type="ORF">VNO77_22853</name>
</gene>
<evidence type="ECO:0000313" key="2">
    <source>
        <dbReference type="Proteomes" id="UP001367508"/>
    </source>
</evidence>
<sequence length="99" mass="10906">MGGVRLKGACDCDVKLVQLLSGQPLALPTEVWGSSVSDSVSASALRLIFVWKEDEEVKMVRGSWLVKLKQRKLVVESCVSLCRGPQRRKNGCSVVKVLY</sequence>
<proteinExistence type="predicted"/>
<reference evidence="1 2" key="1">
    <citation type="submission" date="2024-01" db="EMBL/GenBank/DDBJ databases">
        <title>The genomes of 5 underutilized Papilionoideae crops provide insights into root nodulation and disease resistanc.</title>
        <authorList>
            <person name="Jiang F."/>
        </authorList>
    </citation>
    <scope>NUCLEOTIDE SEQUENCE [LARGE SCALE GENOMIC DNA]</scope>
    <source>
        <strain evidence="1">LVBAO_FW01</strain>
        <tissue evidence="1">Leaves</tissue>
    </source>
</reference>
<name>A0AAN9L4U1_CANGL</name>
<accession>A0AAN9L4U1</accession>
<comment type="caution">
    <text evidence="1">The sequence shown here is derived from an EMBL/GenBank/DDBJ whole genome shotgun (WGS) entry which is preliminary data.</text>
</comment>
<dbReference type="EMBL" id="JAYMYQ010000005">
    <property type="protein sequence ID" value="KAK7328736.1"/>
    <property type="molecule type" value="Genomic_DNA"/>
</dbReference>